<accession>A0A4C1XWU0</accession>
<comment type="caution">
    <text evidence="1">The sequence shown here is derived from an EMBL/GenBank/DDBJ whole genome shotgun (WGS) entry which is preliminary data.</text>
</comment>
<dbReference type="EMBL" id="BGZK01001010">
    <property type="protein sequence ID" value="GBP68421.1"/>
    <property type="molecule type" value="Genomic_DNA"/>
</dbReference>
<keyword evidence="2" id="KW-1185">Reference proteome</keyword>
<organism evidence="1 2">
    <name type="scientific">Eumeta variegata</name>
    <name type="common">Bagworm moth</name>
    <name type="synonym">Eumeta japonica</name>
    <dbReference type="NCBI Taxonomy" id="151549"/>
    <lineage>
        <taxon>Eukaryota</taxon>
        <taxon>Metazoa</taxon>
        <taxon>Ecdysozoa</taxon>
        <taxon>Arthropoda</taxon>
        <taxon>Hexapoda</taxon>
        <taxon>Insecta</taxon>
        <taxon>Pterygota</taxon>
        <taxon>Neoptera</taxon>
        <taxon>Endopterygota</taxon>
        <taxon>Lepidoptera</taxon>
        <taxon>Glossata</taxon>
        <taxon>Ditrysia</taxon>
        <taxon>Tineoidea</taxon>
        <taxon>Psychidae</taxon>
        <taxon>Oiketicinae</taxon>
        <taxon>Eumeta</taxon>
    </lineage>
</organism>
<name>A0A4C1XWU0_EUMVA</name>
<protein>
    <submittedName>
        <fullName evidence="1">Uncharacterized protein</fullName>
    </submittedName>
</protein>
<reference evidence="1 2" key="1">
    <citation type="journal article" date="2019" name="Commun. Biol.">
        <title>The bagworm genome reveals a unique fibroin gene that provides high tensile strength.</title>
        <authorList>
            <person name="Kono N."/>
            <person name="Nakamura H."/>
            <person name="Ohtoshi R."/>
            <person name="Tomita M."/>
            <person name="Numata K."/>
            <person name="Arakawa K."/>
        </authorList>
    </citation>
    <scope>NUCLEOTIDE SEQUENCE [LARGE SCALE GENOMIC DNA]</scope>
</reference>
<evidence type="ECO:0000313" key="2">
    <source>
        <dbReference type="Proteomes" id="UP000299102"/>
    </source>
</evidence>
<proteinExistence type="predicted"/>
<dbReference type="Proteomes" id="UP000299102">
    <property type="component" value="Unassembled WGS sequence"/>
</dbReference>
<gene>
    <name evidence="1" type="ORF">EVAR_38658_1</name>
</gene>
<sequence>MTLDGYEPRPPPSDTELGLGVARCSTEISTWSPLTSPGYTAPLTTKRSFATIVAKRFVNEAVSKDQSLLATLTNLFSTENPAVVRFPARNQSATIDIALSLAKAINKQRGRVRRPRTGQSSNGLLVVRAARDLATSRHARISMRKCHII</sequence>
<dbReference type="AlphaFoldDB" id="A0A4C1XWU0"/>
<evidence type="ECO:0000313" key="1">
    <source>
        <dbReference type="EMBL" id="GBP68421.1"/>
    </source>
</evidence>